<name>A0ABS2TUC3_9ACTN</name>
<evidence type="ECO:0000313" key="2">
    <source>
        <dbReference type="EMBL" id="MBM9506596.1"/>
    </source>
</evidence>
<accession>A0ABS2TUC3</accession>
<sequence length="66" mass="6838">MSASAAMRPVNAMTFAAAKAPTPSLDAGRCTRSAGGPGRPPHSRAHQWFPAAVGDRGRIIEHGGDR</sequence>
<dbReference type="EMBL" id="JADKYB010000009">
    <property type="protein sequence ID" value="MBM9506596.1"/>
    <property type="molecule type" value="Genomic_DNA"/>
</dbReference>
<reference evidence="2 3" key="1">
    <citation type="submission" date="2021-01" db="EMBL/GenBank/DDBJ databases">
        <title>Streptomyces acididurans sp. nov., isolated from a peat swamp forest soil.</title>
        <authorList>
            <person name="Chantavorakit T."/>
            <person name="Duangmal K."/>
        </authorList>
    </citation>
    <scope>NUCLEOTIDE SEQUENCE [LARGE SCALE GENOMIC DNA]</scope>
    <source>
        <strain evidence="2 3">KK5PA1</strain>
    </source>
</reference>
<proteinExistence type="predicted"/>
<comment type="caution">
    <text evidence="2">The sequence shown here is derived from an EMBL/GenBank/DDBJ whole genome shotgun (WGS) entry which is preliminary data.</text>
</comment>
<dbReference type="RefSeq" id="WP_205358452.1">
    <property type="nucleotide sequence ID" value="NZ_JADKYB010000009.1"/>
</dbReference>
<evidence type="ECO:0000256" key="1">
    <source>
        <dbReference type="SAM" id="MobiDB-lite"/>
    </source>
</evidence>
<organism evidence="2 3">
    <name type="scientific">Actinacidiphila acididurans</name>
    <dbReference type="NCBI Taxonomy" id="2784346"/>
    <lineage>
        <taxon>Bacteria</taxon>
        <taxon>Bacillati</taxon>
        <taxon>Actinomycetota</taxon>
        <taxon>Actinomycetes</taxon>
        <taxon>Kitasatosporales</taxon>
        <taxon>Streptomycetaceae</taxon>
        <taxon>Actinacidiphila</taxon>
    </lineage>
</organism>
<dbReference type="Proteomes" id="UP000749040">
    <property type="component" value="Unassembled WGS sequence"/>
</dbReference>
<protein>
    <submittedName>
        <fullName evidence="2">Uncharacterized protein</fullName>
    </submittedName>
</protein>
<gene>
    <name evidence="2" type="ORF">ITX44_18955</name>
</gene>
<evidence type="ECO:0000313" key="3">
    <source>
        <dbReference type="Proteomes" id="UP000749040"/>
    </source>
</evidence>
<keyword evidence="3" id="KW-1185">Reference proteome</keyword>
<feature type="region of interest" description="Disordered" evidence="1">
    <location>
        <begin position="21"/>
        <end position="46"/>
    </location>
</feature>